<evidence type="ECO:0000313" key="2">
    <source>
        <dbReference type="WBParaSite" id="PS1159_v2.g189.t1"/>
    </source>
</evidence>
<accession>A0AC35FLX2</accession>
<name>A0AC35FLX2_9BILA</name>
<protein>
    <submittedName>
        <fullName evidence="2">Uncharacterized protein</fullName>
    </submittedName>
</protein>
<dbReference type="WBParaSite" id="PS1159_v2.g189.t1">
    <property type="protein sequence ID" value="PS1159_v2.g189.t1"/>
    <property type="gene ID" value="PS1159_v2.g189"/>
</dbReference>
<sequence length="46" mass="4672">MSVVVTFFVVFSFSLAVGNEAEIVGKDVIVVFIVIAGVGVIEGGGV</sequence>
<evidence type="ECO:0000313" key="1">
    <source>
        <dbReference type="Proteomes" id="UP000887580"/>
    </source>
</evidence>
<organism evidence="1 2">
    <name type="scientific">Panagrolaimus sp. PS1159</name>
    <dbReference type="NCBI Taxonomy" id="55785"/>
    <lineage>
        <taxon>Eukaryota</taxon>
        <taxon>Metazoa</taxon>
        <taxon>Ecdysozoa</taxon>
        <taxon>Nematoda</taxon>
        <taxon>Chromadorea</taxon>
        <taxon>Rhabditida</taxon>
        <taxon>Tylenchina</taxon>
        <taxon>Panagrolaimomorpha</taxon>
        <taxon>Panagrolaimoidea</taxon>
        <taxon>Panagrolaimidae</taxon>
        <taxon>Panagrolaimus</taxon>
    </lineage>
</organism>
<proteinExistence type="predicted"/>
<reference evidence="2" key="1">
    <citation type="submission" date="2022-11" db="UniProtKB">
        <authorList>
            <consortium name="WormBaseParasite"/>
        </authorList>
    </citation>
    <scope>IDENTIFICATION</scope>
</reference>
<dbReference type="Proteomes" id="UP000887580">
    <property type="component" value="Unplaced"/>
</dbReference>